<feature type="active site" description="Proton donor" evidence="4">
    <location>
        <position position="123"/>
    </location>
</feature>
<dbReference type="HAMAP" id="MF_01812">
    <property type="entry name" value="Eis"/>
    <property type="match status" value="1"/>
</dbReference>
<dbReference type="Pfam" id="PF17668">
    <property type="entry name" value="Acetyltransf_17"/>
    <property type="match status" value="1"/>
</dbReference>
<protein>
    <submittedName>
        <fullName evidence="6">GNAT family N-acetyltransferase</fullName>
    </submittedName>
</protein>
<dbReference type="InterPro" id="IPR000182">
    <property type="entry name" value="GNAT_dom"/>
</dbReference>
<name>A0ABR6EG12_9ACTN</name>
<keyword evidence="7" id="KW-1185">Reference proteome</keyword>
<dbReference type="InterPro" id="IPR036527">
    <property type="entry name" value="SCP2_sterol-bd_dom_sf"/>
</dbReference>
<feature type="domain" description="N-acetyltransferase" evidence="5">
    <location>
        <begin position="3"/>
        <end position="151"/>
    </location>
</feature>
<comment type="caution">
    <text evidence="6">The sequence shown here is derived from an EMBL/GenBank/DDBJ whole genome shotgun (WGS) entry which is preliminary data.</text>
</comment>
<dbReference type="PANTHER" id="PTHR37817">
    <property type="entry name" value="N-ACETYLTRANSFERASE EIS"/>
    <property type="match status" value="1"/>
</dbReference>
<keyword evidence="2 4" id="KW-0808">Transferase</keyword>
<dbReference type="Pfam" id="PF13527">
    <property type="entry name" value="Acetyltransf_9"/>
    <property type="match status" value="1"/>
</dbReference>
<dbReference type="InterPro" id="IPR041380">
    <property type="entry name" value="Acetyltransf_17"/>
</dbReference>
<dbReference type="Gene3D" id="3.40.630.30">
    <property type="match status" value="2"/>
</dbReference>
<feature type="binding site" evidence="4">
    <location>
        <begin position="118"/>
        <end position="119"/>
    </location>
    <ligand>
        <name>acetyl-CoA</name>
        <dbReference type="ChEBI" id="CHEBI:57288"/>
    </ligand>
</feature>
<feature type="binding site" evidence="4">
    <location>
        <begin position="82"/>
        <end position="84"/>
    </location>
    <ligand>
        <name>acetyl-CoA</name>
        <dbReference type="ChEBI" id="CHEBI:57288"/>
    </ligand>
</feature>
<sequence length="409" mass="44384">MNTELRVLRPADWSEWFRHLSRAFGEGEADPAEEAGWRSVVEYERSLAAFDGDELIGTSGTFSFRMSVPGGALVPTGGLTMVSVSATHRRRGVLKSMMRRQLELSEEREEPLAALTASEPDIYGRFGYGLASQWMSATVDTGRVRFAAPADAEDLRVRWADPEKSLPECEALYARGLAGRPGSLARSEEWARVQVIDPPGERAGASPLRCVLVERDGRLVGYARFSVTPRWDDAGADGQVNLWELEADDPAGYAALWRFLAGVDLTSRIVAGKRPVDDPMRFLASDVRRCRLKLRDAMYLRPVDVGAALAARGYQAPVDVVLDVADDFLPRNTGRWRLAGDRRGAVCAPTRDTADLSLGVAELGAVYLGGSTLTELAAAGRVTELRPGALAAASTAFGSDRAPFLAHGF</sequence>
<dbReference type="RefSeq" id="WP_182855625.1">
    <property type="nucleotide sequence ID" value="NZ_WMLF01000139.1"/>
</dbReference>
<dbReference type="PANTHER" id="PTHR37817:SF1">
    <property type="entry name" value="N-ACETYLTRANSFERASE EIS"/>
    <property type="match status" value="1"/>
</dbReference>
<dbReference type="PROSITE" id="PS51186">
    <property type="entry name" value="GNAT"/>
    <property type="match status" value="1"/>
</dbReference>
<dbReference type="NCBIfam" id="NF002367">
    <property type="entry name" value="PRK01346.1-4"/>
    <property type="match status" value="1"/>
</dbReference>
<dbReference type="InterPro" id="IPR022902">
    <property type="entry name" value="NAcTrfase_Eis"/>
</dbReference>
<evidence type="ECO:0000256" key="3">
    <source>
        <dbReference type="ARBA" id="ARBA00023315"/>
    </source>
</evidence>
<evidence type="ECO:0000256" key="2">
    <source>
        <dbReference type="ARBA" id="ARBA00022679"/>
    </source>
</evidence>
<comment type="similarity">
    <text evidence="1 4">Belongs to the acetyltransferase Eis family.</text>
</comment>
<evidence type="ECO:0000256" key="1">
    <source>
        <dbReference type="ARBA" id="ARBA00009213"/>
    </source>
</evidence>
<proteinExistence type="inferred from homology"/>
<comment type="subunit">
    <text evidence="4">Homohexamer; trimer of dimers.</text>
</comment>
<gene>
    <name evidence="6" type="ORF">GL263_12005</name>
</gene>
<accession>A0ABR6EG12</accession>
<dbReference type="SUPFAM" id="SSF55729">
    <property type="entry name" value="Acyl-CoA N-acyltransferases (Nat)"/>
    <property type="match status" value="1"/>
</dbReference>
<evidence type="ECO:0000256" key="4">
    <source>
        <dbReference type="HAMAP-Rule" id="MF_01812"/>
    </source>
</evidence>
<feature type="active site" description="Proton acceptor; via carboxylate" evidence="4">
    <location>
        <position position="409"/>
    </location>
</feature>
<dbReference type="EMBL" id="WMLF01000139">
    <property type="protein sequence ID" value="MBB1244276.1"/>
    <property type="molecule type" value="Genomic_DNA"/>
</dbReference>
<dbReference type="InterPro" id="IPR025559">
    <property type="entry name" value="Eis_dom"/>
</dbReference>
<reference evidence="7" key="1">
    <citation type="journal article" date="2020" name="Syst. Appl. Microbiol.">
        <title>Streptomyces alkaliterrae sp. nov., isolated from an alkaline soil, and emended descriptions of Streptomyces alkaliphilus, Streptomyces calidiresistens and Streptomyces durbertensis.</title>
        <authorList>
            <person name="Swiecimska M."/>
            <person name="Golinska P."/>
            <person name="Nouioui I."/>
            <person name="Wypij M."/>
            <person name="Rai M."/>
            <person name="Sangal V."/>
            <person name="Goodfellow M."/>
        </authorList>
    </citation>
    <scope>NUCLEOTIDE SEQUENCE [LARGE SCALE GENOMIC DNA]</scope>
    <source>
        <strain evidence="7">DSM 104538</strain>
    </source>
</reference>
<evidence type="ECO:0000259" key="5">
    <source>
        <dbReference type="PROSITE" id="PS51186"/>
    </source>
</evidence>
<dbReference type="Proteomes" id="UP000766698">
    <property type="component" value="Unassembled WGS sequence"/>
</dbReference>
<keyword evidence="3 4" id="KW-0012">Acyltransferase</keyword>
<dbReference type="InterPro" id="IPR016181">
    <property type="entry name" value="Acyl_CoA_acyltransferase"/>
</dbReference>
<dbReference type="Pfam" id="PF13530">
    <property type="entry name" value="SCP2_2"/>
    <property type="match status" value="1"/>
</dbReference>
<dbReference type="Gene3D" id="3.30.1050.10">
    <property type="entry name" value="SCP2 sterol-binding domain"/>
    <property type="match status" value="1"/>
</dbReference>
<evidence type="ECO:0000313" key="7">
    <source>
        <dbReference type="Proteomes" id="UP000766698"/>
    </source>
</evidence>
<organism evidence="6 7">
    <name type="scientific">Streptomyces durbertensis</name>
    <dbReference type="NCBI Taxonomy" id="2448886"/>
    <lineage>
        <taxon>Bacteria</taxon>
        <taxon>Bacillati</taxon>
        <taxon>Actinomycetota</taxon>
        <taxon>Actinomycetes</taxon>
        <taxon>Kitasatosporales</taxon>
        <taxon>Streptomycetaceae</taxon>
        <taxon>Streptomyces</taxon>
    </lineage>
</organism>
<dbReference type="InterPro" id="IPR051554">
    <property type="entry name" value="Acetyltransferase_Eis"/>
</dbReference>
<feature type="binding site" evidence="4">
    <location>
        <begin position="90"/>
        <end position="95"/>
    </location>
    <ligand>
        <name>acetyl-CoA</name>
        <dbReference type="ChEBI" id="CHEBI:57288"/>
    </ligand>
</feature>
<evidence type="ECO:0000313" key="6">
    <source>
        <dbReference type="EMBL" id="MBB1244276.1"/>
    </source>
</evidence>
<dbReference type="SUPFAM" id="SSF55718">
    <property type="entry name" value="SCP-like"/>
    <property type="match status" value="1"/>
</dbReference>